<organism evidence="1 2">
    <name type="scientific">Pseudochrobactrum saccharolyticum</name>
    <dbReference type="NCBI Taxonomy" id="354352"/>
    <lineage>
        <taxon>Bacteria</taxon>
        <taxon>Pseudomonadati</taxon>
        <taxon>Pseudomonadota</taxon>
        <taxon>Alphaproteobacteria</taxon>
        <taxon>Hyphomicrobiales</taxon>
        <taxon>Brucellaceae</taxon>
        <taxon>Pseudochrobactrum</taxon>
    </lineage>
</organism>
<comment type="caution">
    <text evidence="1">The sequence shown here is derived from an EMBL/GenBank/DDBJ whole genome shotgun (WGS) entry which is preliminary data.</text>
</comment>
<protein>
    <recommendedName>
        <fullName evidence="3">Lipoprotein</fullName>
    </recommendedName>
</protein>
<name>A0A7W8ELM9_9HYPH</name>
<evidence type="ECO:0000313" key="1">
    <source>
        <dbReference type="EMBL" id="MBB5089610.1"/>
    </source>
</evidence>
<accession>A0A7W8ELM9</accession>
<keyword evidence="2" id="KW-1185">Reference proteome</keyword>
<dbReference type="RefSeq" id="WP_028233820.1">
    <property type="nucleotide sequence ID" value="NZ_JACHIL010000001.1"/>
</dbReference>
<reference evidence="1 2" key="1">
    <citation type="submission" date="2020-08" db="EMBL/GenBank/DDBJ databases">
        <title>Genomic Encyclopedia of Type Strains, Phase IV (KMG-IV): sequencing the most valuable type-strain genomes for metagenomic binning, comparative biology and taxonomic classification.</title>
        <authorList>
            <person name="Goeker M."/>
        </authorList>
    </citation>
    <scope>NUCLEOTIDE SEQUENCE [LARGE SCALE GENOMIC DNA]</scope>
    <source>
        <strain evidence="1 2">DSM 25620</strain>
    </source>
</reference>
<dbReference type="PROSITE" id="PS51257">
    <property type="entry name" value="PROKAR_LIPOPROTEIN"/>
    <property type="match status" value="1"/>
</dbReference>
<evidence type="ECO:0000313" key="2">
    <source>
        <dbReference type="Proteomes" id="UP000531231"/>
    </source>
</evidence>
<dbReference type="Proteomes" id="UP000531231">
    <property type="component" value="Unassembled WGS sequence"/>
</dbReference>
<gene>
    <name evidence="1" type="ORF">HNQ68_000122</name>
</gene>
<dbReference type="AlphaFoldDB" id="A0A7W8ELM9"/>
<proteinExistence type="predicted"/>
<sequence>MQKSTFGRLNPLSLRFTRLGGAALLGLLVAGCSTSGNQQGAVSTSGEQRVTQADLQAYCPRISLREGTSFFSTYEKGGNGDSSRVVYQASISDVTRDCRRDNGTLTITVAAAGRVVPGPKFRNGTINMPIRVVVMEGDKVISTKLHKQAVAMNNSQSATQFLFAGTPVSVPEASSRQVQIFIGFDEGPNKG</sequence>
<dbReference type="EMBL" id="JACHIL010000001">
    <property type="protein sequence ID" value="MBB5089610.1"/>
    <property type="molecule type" value="Genomic_DNA"/>
</dbReference>
<evidence type="ECO:0008006" key="3">
    <source>
        <dbReference type="Google" id="ProtNLM"/>
    </source>
</evidence>